<protein>
    <submittedName>
        <fullName evidence="4">Lytic transglycosylase domain-containing protein</fullName>
    </submittedName>
</protein>
<evidence type="ECO:0000313" key="4">
    <source>
        <dbReference type="EMBL" id="NEU68990.1"/>
    </source>
</evidence>
<feature type="chain" id="PRO_5027081015" evidence="2">
    <location>
        <begin position="26"/>
        <end position="441"/>
    </location>
</feature>
<dbReference type="RefSeq" id="WP_164041481.1">
    <property type="nucleotide sequence ID" value="NZ_JAAGNZ010000002.1"/>
</dbReference>
<proteinExistence type="inferred from homology"/>
<dbReference type="PANTHER" id="PTHR37423:SF2">
    <property type="entry name" value="MEMBRANE-BOUND LYTIC MUREIN TRANSGLYCOSYLASE C"/>
    <property type="match status" value="1"/>
</dbReference>
<sequence length="441" mass="48309">MTKLFQMVAAGFGCLTTLASLSAVAQPTHFLALNTANLSVESSLRAGRTLDEAVHFCGEDVPTNQPTITAHWLRTLSRQAALAGNLTLLKRRAAVVFPLIEPILNQYRIPSDFKFLPLLESAVTNRAVSRRGAAGFWQLMPQTAQSLGLSVSRRHDERFDLRKATHAACRYLNELYDQLGSWMLVATAYNAGPNYIQQLSRRYPDMHPMALPYRAAETRAYLFQTVVIKELLTHPQAYSDQLSSRHLAALSDLETPISSLERAAILASFDMDESALAAISEGRSEENKLTFVADSTTAVVLLTDNEADSDAVEPADSARIDPTTALSGKPALLPQTVGSANRLVTRSLNEGPLAEGQIYVFQVVEPILINGRTFAVGDVIHAHVELIDAASGRAFLRTDRLITAQTQETIPLALVATEQPKQPGVARPARLDGWRLTWEQL</sequence>
<dbReference type="AlphaFoldDB" id="A0A6M0IL19"/>
<comment type="similarity">
    <text evidence="1">Belongs to the transglycosylase Slt family.</text>
</comment>
<dbReference type="Gene3D" id="1.10.530.10">
    <property type="match status" value="1"/>
</dbReference>
<dbReference type="Proteomes" id="UP000477386">
    <property type="component" value="Unassembled WGS sequence"/>
</dbReference>
<dbReference type="Pfam" id="PF01464">
    <property type="entry name" value="SLT"/>
    <property type="match status" value="1"/>
</dbReference>
<keyword evidence="2" id="KW-0732">Signal</keyword>
<organism evidence="4 5">
    <name type="scientific">Spirosoma agri</name>
    <dbReference type="NCBI Taxonomy" id="1987381"/>
    <lineage>
        <taxon>Bacteria</taxon>
        <taxon>Pseudomonadati</taxon>
        <taxon>Bacteroidota</taxon>
        <taxon>Cytophagia</taxon>
        <taxon>Cytophagales</taxon>
        <taxon>Cytophagaceae</taxon>
        <taxon>Spirosoma</taxon>
    </lineage>
</organism>
<name>A0A6M0IL19_9BACT</name>
<keyword evidence="5" id="KW-1185">Reference proteome</keyword>
<evidence type="ECO:0000313" key="5">
    <source>
        <dbReference type="Proteomes" id="UP000477386"/>
    </source>
</evidence>
<comment type="caution">
    <text evidence="4">The sequence shown here is derived from an EMBL/GenBank/DDBJ whole genome shotgun (WGS) entry which is preliminary data.</text>
</comment>
<dbReference type="InterPro" id="IPR008258">
    <property type="entry name" value="Transglycosylase_SLT_dom_1"/>
</dbReference>
<dbReference type="InterPro" id="IPR023346">
    <property type="entry name" value="Lysozyme-like_dom_sf"/>
</dbReference>
<gene>
    <name evidence="4" type="ORF">GK091_19045</name>
</gene>
<dbReference type="CDD" id="cd16894">
    <property type="entry name" value="MltD-like"/>
    <property type="match status" value="1"/>
</dbReference>
<dbReference type="EMBL" id="JAAGNZ010000002">
    <property type="protein sequence ID" value="NEU68990.1"/>
    <property type="molecule type" value="Genomic_DNA"/>
</dbReference>
<evidence type="ECO:0000256" key="1">
    <source>
        <dbReference type="ARBA" id="ARBA00007734"/>
    </source>
</evidence>
<evidence type="ECO:0000259" key="3">
    <source>
        <dbReference type="Pfam" id="PF01464"/>
    </source>
</evidence>
<dbReference type="PANTHER" id="PTHR37423">
    <property type="entry name" value="SOLUBLE LYTIC MUREIN TRANSGLYCOSYLASE-RELATED"/>
    <property type="match status" value="1"/>
</dbReference>
<evidence type="ECO:0000256" key="2">
    <source>
        <dbReference type="SAM" id="SignalP"/>
    </source>
</evidence>
<dbReference type="SUPFAM" id="SSF53955">
    <property type="entry name" value="Lysozyme-like"/>
    <property type="match status" value="1"/>
</dbReference>
<feature type="signal peptide" evidence="2">
    <location>
        <begin position="1"/>
        <end position="25"/>
    </location>
</feature>
<reference evidence="4 5" key="1">
    <citation type="submission" date="2020-02" db="EMBL/GenBank/DDBJ databases">
        <title>Draft genome sequence of two Spirosoma agri KCTC 52727 and Spirosoma terrae KCTC 52035.</title>
        <authorList>
            <person name="Rojas J."/>
            <person name="Ambika Manirajan B."/>
            <person name="Ratering S."/>
            <person name="Suarez C."/>
            <person name="Schnell S."/>
        </authorList>
    </citation>
    <scope>NUCLEOTIDE SEQUENCE [LARGE SCALE GENOMIC DNA]</scope>
    <source>
        <strain evidence="4 5">KCTC 52727</strain>
    </source>
</reference>
<feature type="domain" description="Transglycosylase SLT" evidence="3">
    <location>
        <begin position="110"/>
        <end position="200"/>
    </location>
</feature>
<accession>A0A6M0IL19</accession>